<feature type="domain" description="DUF4216" evidence="2">
    <location>
        <begin position="881"/>
        <end position="947"/>
    </location>
</feature>
<gene>
    <name evidence="5" type="ORF">TSUD_132210</name>
</gene>
<feature type="domain" description="DUF4218" evidence="3">
    <location>
        <begin position="717"/>
        <end position="819"/>
    </location>
</feature>
<dbReference type="PANTHER" id="PTHR10775">
    <property type="entry name" value="OS08G0208400 PROTEIN"/>
    <property type="match status" value="1"/>
</dbReference>
<proteinExistence type="predicted"/>
<dbReference type="InterPro" id="IPR004242">
    <property type="entry name" value="Transposase_21"/>
</dbReference>
<dbReference type="Pfam" id="PF13963">
    <property type="entry name" value="Transpos_assoc"/>
    <property type="match status" value="1"/>
</dbReference>
<organism evidence="5 6">
    <name type="scientific">Trifolium subterraneum</name>
    <name type="common">Subterranean clover</name>
    <dbReference type="NCBI Taxonomy" id="3900"/>
    <lineage>
        <taxon>Eukaryota</taxon>
        <taxon>Viridiplantae</taxon>
        <taxon>Streptophyta</taxon>
        <taxon>Embryophyta</taxon>
        <taxon>Tracheophyta</taxon>
        <taxon>Spermatophyta</taxon>
        <taxon>Magnoliopsida</taxon>
        <taxon>eudicotyledons</taxon>
        <taxon>Gunneridae</taxon>
        <taxon>Pentapetalae</taxon>
        <taxon>rosids</taxon>
        <taxon>fabids</taxon>
        <taxon>Fabales</taxon>
        <taxon>Fabaceae</taxon>
        <taxon>Papilionoideae</taxon>
        <taxon>50 kb inversion clade</taxon>
        <taxon>NPAAA clade</taxon>
        <taxon>Hologalegina</taxon>
        <taxon>IRL clade</taxon>
        <taxon>Trifolieae</taxon>
        <taxon>Trifolium</taxon>
    </lineage>
</organism>
<dbReference type="InterPro" id="IPR029480">
    <property type="entry name" value="Transpos_assoc"/>
</dbReference>
<evidence type="ECO:0000256" key="1">
    <source>
        <dbReference type="SAM" id="MobiDB-lite"/>
    </source>
</evidence>
<evidence type="ECO:0000259" key="2">
    <source>
        <dbReference type="Pfam" id="PF13952"/>
    </source>
</evidence>
<evidence type="ECO:0000259" key="4">
    <source>
        <dbReference type="Pfam" id="PF13963"/>
    </source>
</evidence>
<dbReference type="InterPro" id="IPR025452">
    <property type="entry name" value="DUF4218"/>
</dbReference>
<dbReference type="Proteomes" id="UP000242715">
    <property type="component" value="Unassembled WGS sequence"/>
</dbReference>
<dbReference type="OrthoDB" id="1726731at2759"/>
<keyword evidence="6" id="KW-1185">Reference proteome</keyword>
<dbReference type="Pfam" id="PF13952">
    <property type="entry name" value="DUF4216"/>
    <property type="match status" value="1"/>
</dbReference>
<dbReference type="PANTHER" id="PTHR10775:SF193">
    <property type="entry name" value="DUF4216 DOMAIN-CONTAINING PROTEIN"/>
    <property type="match status" value="1"/>
</dbReference>
<evidence type="ECO:0000313" key="5">
    <source>
        <dbReference type="EMBL" id="GAU12611.1"/>
    </source>
</evidence>
<feature type="compositionally biased region" description="Acidic residues" evidence="1">
    <location>
        <begin position="990"/>
        <end position="1026"/>
    </location>
</feature>
<dbReference type="InterPro" id="IPR025312">
    <property type="entry name" value="DUF4216"/>
</dbReference>
<feature type="region of interest" description="Disordered" evidence="1">
    <location>
        <begin position="987"/>
        <end position="1026"/>
    </location>
</feature>
<dbReference type="AlphaFoldDB" id="A0A2Z6LK82"/>
<evidence type="ECO:0008006" key="7">
    <source>
        <dbReference type="Google" id="ProtNLM"/>
    </source>
</evidence>
<protein>
    <recommendedName>
        <fullName evidence="7">Transposase-associated domain-containing protein</fullName>
    </recommendedName>
</protein>
<dbReference type="EMBL" id="DF973124">
    <property type="protein sequence ID" value="GAU12611.1"/>
    <property type="molecule type" value="Genomic_DNA"/>
</dbReference>
<evidence type="ECO:0000313" key="6">
    <source>
        <dbReference type="Proteomes" id="UP000242715"/>
    </source>
</evidence>
<name>A0A2Z6LK82_TRISU</name>
<dbReference type="Pfam" id="PF13960">
    <property type="entry name" value="DUF4218"/>
    <property type="match status" value="1"/>
</dbReference>
<sequence>MDRSWMYDRYYNGKRGQVKELFKLGVQLFINTAKQKPDVIREGGIRCPCVVCQCCRFQSEDEIKSHLYTKGFRPNYWVWSSHGESFSSDRWRVDVNQGASSSTGPAVLVAQNYHEHHPFNEMNDIIPDALSINVADNGSGDEYEADELPNDEAQRFFNLLEETSKPLFEGSVDSKLTICVRLLGLKSQFLVPELAMDMMTKLMLDVTPTPGNLPQSYHEVKQILSKLGLGVKRIDCCVNGCMLFYNNEFGVSDGDLVECKFCEEPRYHKSKNSRSSGRKQIPRKAMFYLPIISRLQRLYASLQTARKMTWHAEDYEKRKSSGELRHPSDGLAWKHFDQVNPDFALEPRNVRLGLCCDAFTSYTQVSAPTYSCWPVIVTPYNLPPEMCMSKPYMFLAAVIPGPSSPTVGIDIYLQPLVDDLKRLWEGVVTYDISRKQNFTMRAALMWTINDFPAYEMLSGWGTHGKLACPVCMEDTKAFTLENGGKDTWFDSHRRFLPFDHPFRRNKNAFVKGEIETRTPPQNLTSEQVWDKVKDMPKVEIVGGVASKPRGDGQAHNWTKKSIFWDLPYWKDNLLRHNLDIMDVEKNVFENIFNTVMNVKGKTKDNDKARKDIELYCRRKDLLLVETSDGKILKPRANYTLSVDEAKSVCQWVKELKMPDDYSSNLARCVDVENGRMRGMKSHDCHVFLQSLLPIAFSSLQPHALNPLIELCQFFKNLCSTTLRDDDLIKMEGDIPMILCKLERIFPPALFNCMVHLVVHLAYEARLGGPVQYRWMYPFERLMGDSKGSVKNKAKVESSICASYLHREAIHFCSHYFKDTLLGRNVWNETGSQSIIHPLTLSVFNFSGRHAGTEKVCVRGNEVLKPAHVHVLTNCTEVQPYLEKAVVLFYCNWFDPSSRGTKYNSKTNTDDINMNSRYQLIDPFVMAHNVRQVYYVPYPSTNADKRGWCAAIMTKPRGQIEKDEPYQLDGMTNVDEVIEVEPFTRLCVGAEAEEVPEGGDVDEDDDDHVEDEGQDDDEDLSDWDDNN</sequence>
<dbReference type="Pfam" id="PF02992">
    <property type="entry name" value="Transposase_21"/>
    <property type="match status" value="1"/>
</dbReference>
<reference evidence="6" key="1">
    <citation type="journal article" date="2017" name="Front. Plant Sci.">
        <title>Climate Clever Clovers: New Paradigm to Reduce the Environmental Footprint of Ruminants by Breeding Low Methanogenic Forages Utilizing Haplotype Variation.</title>
        <authorList>
            <person name="Kaur P."/>
            <person name="Appels R."/>
            <person name="Bayer P.E."/>
            <person name="Keeble-Gagnere G."/>
            <person name="Wang J."/>
            <person name="Hirakawa H."/>
            <person name="Shirasawa K."/>
            <person name="Vercoe P."/>
            <person name="Stefanova K."/>
            <person name="Durmic Z."/>
            <person name="Nichols P."/>
            <person name="Revell C."/>
            <person name="Isobe S.N."/>
            <person name="Edwards D."/>
            <person name="Erskine W."/>
        </authorList>
    </citation>
    <scope>NUCLEOTIDE SEQUENCE [LARGE SCALE GENOMIC DNA]</scope>
    <source>
        <strain evidence="6">cv. Daliak</strain>
    </source>
</reference>
<evidence type="ECO:0000259" key="3">
    <source>
        <dbReference type="Pfam" id="PF13960"/>
    </source>
</evidence>
<feature type="domain" description="Transposase-associated" evidence="4">
    <location>
        <begin position="3"/>
        <end position="84"/>
    </location>
</feature>
<accession>A0A2Z6LK82</accession>